<proteinExistence type="predicted"/>
<name>A0A1D1V6V4_RAMVA</name>
<reference evidence="1 2" key="1">
    <citation type="journal article" date="2016" name="Nat. Commun.">
        <title>Extremotolerant tardigrade genome and improved radiotolerance of human cultured cells by tardigrade-unique protein.</title>
        <authorList>
            <person name="Hashimoto T."/>
            <person name="Horikawa D.D."/>
            <person name="Saito Y."/>
            <person name="Kuwahara H."/>
            <person name="Kozuka-Hata H."/>
            <person name="Shin-I T."/>
            <person name="Minakuchi Y."/>
            <person name="Ohishi K."/>
            <person name="Motoyama A."/>
            <person name="Aizu T."/>
            <person name="Enomoto A."/>
            <person name="Kondo K."/>
            <person name="Tanaka S."/>
            <person name="Hara Y."/>
            <person name="Koshikawa S."/>
            <person name="Sagara H."/>
            <person name="Miura T."/>
            <person name="Yokobori S."/>
            <person name="Miyagawa K."/>
            <person name="Suzuki Y."/>
            <person name="Kubo T."/>
            <person name="Oyama M."/>
            <person name="Kohara Y."/>
            <person name="Fujiyama A."/>
            <person name="Arakawa K."/>
            <person name="Katayama T."/>
            <person name="Toyoda A."/>
            <person name="Kunieda T."/>
        </authorList>
    </citation>
    <scope>NUCLEOTIDE SEQUENCE [LARGE SCALE GENOMIC DNA]</scope>
    <source>
        <strain evidence="1 2">YOKOZUNA-1</strain>
    </source>
</reference>
<gene>
    <name evidence="1" type="primary">RvY_08043-1</name>
    <name evidence="1" type="synonym">RvY_08043.1</name>
    <name evidence="1" type="ORF">RvY_08043</name>
</gene>
<dbReference type="AlphaFoldDB" id="A0A1D1V6V4"/>
<comment type="caution">
    <text evidence="1">The sequence shown here is derived from an EMBL/GenBank/DDBJ whole genome shotgun (WGS) entry which is preliminary data.</text>
</comment>
<sequence length="94" mass="10349">MPLALLGESSPVILLVPPPEGQEPLEGQEHQLHTAEGLFLLATAKDEDFTLVHVEVKTKTRTLIGYPLEVFNYPVDILSNFGIIEIIEGSAKLR</sequence>
<evidence type="ECO:0000313" key="1">
    <source>
        <dbReference type="EMBL" id="GAU96620.1"/>
    </source>
</evidence>
<evidence type="ECO:0000313" key="2">
    <source>
        <dbReference type="Proteomes" id="UP000186922"/>
    </source>
</evidence>
<accession>A0A1D1V6V4</accession>
<organism evidence="1 2">
    <name type="scientific">Ramazzottius varieornatus</name>
    <name type="common">Water bear</name>
    <name type="synonym">Tardigrade</name>
    <dbReference type="NCBI Taxonomy" id="947166"/>
    <lineage>
        <taxon>Eukaryota</taxon>
        <taxon>Metazoa</taxon>
        <taxon>Ecdysozoa</taxon>
        <taxon>Tardigrada</taxon>
        <taxon>Eutardigrada</taxon>
        <taxon>Parachela</taxon>
        <taxon>Hypsibioidea</taxon>
        <taxon>Ramazzottiidae</taxon>
        <taxon>Ramazzottius</taxon>
    </lineage>
</organism>
<protein>
    <submittedName>
        <fullName evidence="1">Uncharacterized protein</fullName>
    </submittedName>
</protein>
<keyword evidence="2" id="KW-1185">Reference proteome</keyword>
<dbReference type="EMBL" id="BDGG01000003">
    <property type="protein sequence ID" value="GAU96620.1"/>
    <property type="molecule type" value="Genomic_DNA"/>
</dbReference>
<dbReference type="Proteomes" id="UP000186922">
    <property type="component" value="Unassembled WGS sequence"/>
</dbReference>